<organism evidence="1 2">
    <name type="scientific">Coniosporium uncinatum</name>
    <dbReference type="NCBI Taxonomy" id="93489"/>
    <lineage>
        <taxon>Eukaryota</taxon>
        <taxon>Fungi</taxon>
        <taxon>Dikarya</taxon>
        <taxon>Ascomycota</taxon>
        <taxon>Pezizomycotina</taxon>
        <taxon>Dothideomycetes</taxon>
        <taxon>Dothideomycetes incertae sedis</taxon>
        <taxon>Coniosporium</taxon>
    </lineage>
</organism>
<keyword evidence="2" id="KW-1185">Reference proteome</keyword>
<comment type="caution">
    <text evidence="1">The sequence shown here is derived from an EMBL/GenBank/DDBJ whole genome shotgun (WGS) entry which is preliminary data.</text>
</comment>
<feature type="non-terminal residue" evidence="1">
    <location>
        <position position="105"/>
    </location>
</feature>
<dbReference type="EMBL" id="JAWDJW010004990">
    <property type="protein sequence ID" value="KAK3070252.1"/>
    <property type="molecule type" value="Genomic_DNA"/>
</dbReference>
<proteinExistence type="predicted"/>
<sequence>MASYDYGLLPEAEEEALHETRFHPIERRPFERVRNSLLRPDQRKFIRPNPFTPPDSPEDVEAQREKELAERRNFREILMCDFAALEAAMVRIQLLHQANEKERAR</sequence>
<gene>
    <name evidence="1" type="ORF">LTS18_015151</name>
</gene>
<dbReference type="Proteomes" id="UP001186974">
    <property type="component" value="Unassembled WGS sequence"/>
</dbReference>
<protein>
    <submittedName>
        <fullName evidence="1">Uncharacterized protein</fullName>
    </submittedName>
</protein>
<evidence type="ECO:0000313" key="2">
    <source>
        <dbReference type="Proteomes" id="UP001186974"/>
    </source>
</evidence>
<evidence type="ECO:0000313" key="1">
    <source>
        <dbReference type="EMBL" id="KAK3070252.1"/>
    </source>
</evidence>
<accession>A0ACC3DG76</accession>
<name>A0ACC3DG76_9PEZI</name>
<reference evidence="1" key="1">
    <citation type="submission" date="2024-09" db="EMBL/GenBank/DDBJ databases">
        <title>Black Yeasts Isolated from many extreme environments.</title>
        <authorList>
            <person name="Coleine C."/>
            <person name="Stajich J.E."/>
            <person name="Selbmann L."/>
        </authorList>
    </citation>
    <scope>NUCLEOTIDE SEQUENCE</scope>
    <source>
        <strain evidence="1">CCFEE 5737</strain>
    </source>
</reference>